<dbReference type="GO" id="GO:0004175">
    <property type="term" value="F:endopeptidase activity"/>
    <property type="evidence" value="ECO:0007669"/>
    <property type="project" value="UniProtKB-ARBA"/>
</dbReference>
<gene>
    <name evidence="8" type="ORF">ACFPYI_07510</name>
</gene>
<evidence type="ECO:0000256" key="2">
    <source>
        <dbReference type="ARBA" id="ARBA00022490"/>
    </source>
</evidence>
<comment type="caution">
    <text evidence="8">The sequence shown here is derived from an EMBL/GenBank/DDBJ whole genome shotgun (WGS) entry which is preliminary data.</text>
</comment>
<dbReference type="GO" id="GO:0010498">
    <property type="term" value="P:proteasomal protein catabolic process"/>
    <property type="evidence" value="ECO:0007669"/>
    <property type="project" value="UniProtKB-ARBA"/>
</dbReference>
<dbReference type="InterPro" id="IPR023332">
    <property type="entry name" value="Proteasome_alpha-type"/>
</dbReference>
<comment type="subunit">
    <text evidence="6">The 20S proteasome core is composed of 14 alpha and 14 beta subunits that assemble into four stacked heptameric rings, resulting in a barrel-shaped structure. The two inner rings, each composed of seven catalytic beta subunits, are sandwiched by two outer rings, each composed of seven alpha subunits. The catalytic chamber with the active sites is on the inside of the barrel. Has a gated structure, the ends of the cylinder being occluded by the N-termini of the alpha-subunits. Is capped at one or both ends by the proteasome regulatory ATPase, PAN.</text>
</comment>
<dbReference type="Proteomes" id="UP001596099">
    <property type="component" value="Unassembled WGS sequence"/>
</dbReference>
<evidence type="ECO:0000256" key="1">
    <source>
        <dbReference type="ARBA" id="ARBA00004496"/>
    </source>
</evidence>
<dbReference type="GO" id="GO:0005737">
    <property type="term" value="C:cytoplasm"/>
    <property type="evidence" value="ECO:0007669"/>
    <property type="project" value="UniProtKB-SubCell"/>
</dbReference>
<keyword evidence="9" id="KW-1185">Reference proteome</keyword>
<reference evidence="8 9" key="1">
    <citation type="journal article" date="2019" name="Int. J. Syst. Evol. Microbiol.">
        <title>The Global Catalogue of Microorganisms (GCM) 10K type strain sequencing project: providing services to taxonomists for standard genome sequencing and annotation.</title>
        <authorList>
            <consortium name="The Broad Institute Genomics Platform"/>
            <consortium name="The Broad Institute Genome Sequencing Center for Infectious Disease"/>
            <person name="Wu L."/>
            <person name="Ma J."/>
        </authorList>
    </citation>
    <scope>NUCLEOTIDE SEQUENCE [LARGE SCALE GENOMIC DNA]</scope>
    <source>
        <strain evidence="8 9">CGMCC 1.12543</strain>
    </source>
</reference>
<organism evidence="8 9">
    <name type="scientific">Halomarina salina</name>
    <dbReference type="NCBI Taxonomy" id="1872699"/>
    <lineage>
        <taxon>Archaea</taxon>
        <taxon>Methanobacteriati</taxon>
        <taxon>Methanobacteriota</taxon>
        <taxon>Stenosarchaea group</taxon>
        <taxon>Halobacteria</taxon>
        <taxon>Halobacteriales</taxon>
        <taxon>Natronomonadaceae</taxon>
        <taxon>Halomarina</taxon>
    </lineage>
</organism>
<accession>A0ABD5RKV0</accession>
<keyword evidence="3 5" id="KW-0647">Proteasome</keyword>
<keyword evidence="2" id="KW-0963">Cytoplasm</keyword>
<dbReference type="PANTHER" id="PTHR11599">
    <property type="entry name" value="PROTEASOME SUBUNIT ALPHA/BETA"/>
    <property type="match status" value="1"/>
</dbReference>
<dbReference type="Pfam" id="PF10584">
    <property type="entry name" value="Proteasome_A_N"/>
    <property type="match status" value="1"/>
</dbReference>
<evidence type="ECO:0000313" key="9">
    <source>
        <dbReference type="Proteomes" id="UP001596099"/>
    </source>
</evidence>
<dbReference type="GO" id="GO:0019773">
    <property type="term" value="C:proteasome core complex, alpha-subunit complex"/>
    <property type="evidence" value="ECO:0007669"/>
    <property type="project" value="UniProtKB-UniRule"/>
</dbReference>
<proteinExistence type="inferred from homology"/>
<feature type="domain" description="Proteasome alpha-type subunits" evidence="7">
    <location>
        <begin position="10"/>
        <end position="32"/>
    </location>
</feature>
<comment type="similarity">
    <text evidence="5 6">Belongs to the peptidase T1A family.</text>
</comment>
<dbReference type="Gene3D" id="3.60.20.10">
    <property type="entry name" value="Glutamine Phosphoribosylpyrophosphate, subunit 1, domain 1"/>
    <property type="match status" value="1"/>
</dbReference>
<evidence type="ECO:0000256" key="6">
    <source>
        <dbReference type="RuleBase" id="RU000552"/>
    </source>
</evidence>
<protein>
    <recommendedName>
        <fullName evidence="6">Proteasome subunit alpha</fullName>
    </recommendedName>
</protein>
<name>A0ABD5RKV0_9EURY</name>
<dbReference type="InterPro" id="IPR029055">
    <property type="entry name" value="Ntn_hydrolases_N"/>
</dbReference>
<sequence>MMGNNDRQAYDRNSNIFSPDGRLYQVEYAREAVKQGSASVGIRTNDGVVLAAARRVRSPLLEERSVEKLHKVDDFHGVASAGHVADARQLVDVARRAAQVERLRYGEYITTEQLTTEISEHIQEYTQSGGTRPYGAALLIAGYADGDPRLFETDPSGTAIEWQATAIGGGSDRIREELEEQYDPEMGIEDAVALAEDVLTDEDDDEGARPTVAVITKDGFEPRDTDE</sequence>
<comment type="subcellular location">
    <subcellularLocation>
        <location evidence="1 6">Cytoplasm</location>
    </subcellularLocation>
</comment>
<dbReference type="InterPro" id="IPR000426">
    <property type="entry name" value="Proteasome_asu_N"/>
</dbReference>
<dbReference type="Pfam" id="PF00227">
    <property type="entry name" value="Proteasome"/>
    <property type="match status" value="1"/>
</dbReference>
<evidence type="ECO:0000256" key="5">
    <source>
        <dbReference type="PROSITE-ProRule" id="PRU00808"/>
    </source>
</evidence>
<dbReference type="RefSeq" id="WP_247414087.1">
    <property type="nucleotide sequence ID" value="NZ_JALLGW010000001.1"/>
</dbReference>
<comment type="function">
    <text evidence="6">Component of the proteasome core, a large protease complex with broad specificity involved in protein degradation.</text>
</comment>
<evidence type="ECO:0000256" key="4">
    <source>
        <dbReference type="ARBA" id="ARBA00062996"/>
    </source>
</evidence>
<dbReference type="SMART" id="SM00948">
    <property type="entry name" value="Proteasome_A_N"/>
    <property type="match status" value="1"/>
</dbReference>
<keyword evidence="8" id="KW-0378">Hydrolase</keyword>
<dbReference type="InterPro" id="IPR050115">
    <property type="entry name" value="Proteasome_alpha"/>
</dbReference>
<dbReference type="PROSITE" id="PS51475">
    <property type="entry name" value="PROTEASOME_ALPHA_2"/>
    <property type="match status" value="1"/>
</dbReference>
<dbReference type="FunFam" id="3.60.20.10:FF:000004">
    <property type="entry name" value="Proteasome subunit alpha type-4"/>
    <property type="match status" value="1"/>
</dbReference>
<evidence type="ECO:0000256" key="3">
    <source>
        <dbReference type="ARBA" id="ARBA00022942"/>
    </source>
</evidence>
<dbReference type="PROSITE" id="PS00388">
    <property type="entry name" value="PROTEASOME_ALPHA_1"/>
    <property type="match status" value="1"/>
</dbReference>
<dbReference type="AlphaFoldDB" id="A0ABD5RKV0"/>
<dbReference type="InterPro" id="IPR001353">
    <property type="entry name" value="Proteasome_sua/b"/>
</dbReference>
<dbReference type="NCBIfam" id="NF003075">
    <property type="entry name" value="PRK03996.1"/>
    <property type="match status" value="1"/>
</dbReference>
<evidence type="ECO:0000259" key="7">
    <source>
        <dbReference type="PROSITE" id="PS00388"/>
    </source>
</evidence>
<evidence type="ECO:0000313" key="8">
    <source>
        <dbReference type="EMBL" id="MFC5971178.1"/>
    </source>
</evidence>
<dbReference type="SUPFAM" id="SSF56235">
    <property type="entry name" value="N-terminal nucleophile aminohydrolases (Ntn hydrolases)"/>
    <property type="match status" value="1"/>
</dbReference>
<comment type="subunit">
    <text evidence="4">The 20S proteasome core is composed of 14 alpha and 14 beta subunits that assemble into four stacked heptameric rings, resulting in a barrel-shaped structure. The two inner rings, each composed of seven catalytic beta subunits, are sandwiched by two outer rings, each composed of seven alpha subunits. H.volcanii produces at least 2 types of 20S proteasomes: an alpha1-beta proteasome and a proteasome containing all three subunits (alpha1, alpha2, and beta) that appears to be asymmetrical with homo-oligomeric alpha1 and alpha2 rings positioned on separate ends. The catalytic chamber with the active sites is on the inside of the barrel. Has probably a gated structure, the ends of the cylinder being occluded by the N-termini of the alpha-subunits. Is likely capped at one or both ends by the proteasome regulatory ATPase, PAN.</text>
</comment>
<dbReference type="EMBL" id="JBHSQH010000001">
    <property type="protein sequence ID" value="MFC5971178.1"/>
    <property type="molecule type" value="Genomic_DNA"/>
</dbReference>